<gene>
    <name evidence="1" type="ORF">SFRICE_033857</name>
</gene>
<reference evidence="1" key="1">
    <citation type="submission" date="2016-07" db="EMBL/GenBank/DDBJ databases">
        <authorList>
            <person name="Bretaudeau A."/>
        </authorList>
    </citation>
    <scope>NUCLEOTIDE SEQUENCE</scope>
    <source>
        <strain evidence="1">Rice</strain>
        <tissue evidence="1">Whole body</tissue>
    </source>
</reference>
<dbReference type="EMBL" id="ODYU01005847">
    <property type="protein sequence ID" value="SOQ47138.1"/>
    <property type="molecule type" value="Genomic_DNA"/>
</dbReference>
<sequence>MEIRAMDGFLLSIHRILELRFFLAQLHSLVSVETLLPKASSAISWGTCLFPGVGQSITALFSDFHLSEVARYLELCPVCGNRLTPYYMGLKTRMVKSGCMNRSLVSMGGNAFCLSSSGINLSSFVIMALATVPKYRKLIDINKHSKYPVPSSNVSVSDHTPLTNSEGKHREETWAYNF</sequence>
<evidence type="ECO:0000313" key="1">
    <source>
        <dbReference type="EMBL" id="SOQ47138.1"/>
    </source>
</evidence>
<dbReference type="AlphaFoldDB" id="A0A2H1W251"/>
<name>A0A2H1W251_SPOFR</name>
<proteinExistence type="predicted"/>
<accession>A0A2H1W251</accession>
<protein>
    <submittedName>
        <fullName evidence="1">SFRICE_033857</fullName>
    </submittedName>
</protein>
<organism evidence="1">
    <name type="scientific">Spodoptera frugiperda</name>
    <name type="common">Fall armyworm</name>
    <dbReference type="NCBI Taxonomy" id="7108"/>
    <lineage>
        <taxon>Eukaryota</taxon>
        <taxon>Metazoa</taxon>
        <taxon>Ecdysozoa</taxon>
        <taxon>Arthropoda</taxon>
        <taxon>Hexapoda</taxon>
        <taxon>Insecta</taxon>
        <taxon>Pterygota</taxon>
        <taxon>Neoptera</taxon>
        <taxon>Endopterygota</taxon>
        <taxon>Lepidoptera</taxon>
        <taxon>Glossata</taxon>
        <taxon>Ditrysia</taxon>
        <taxon>Noctuoidea</taxon>
        <taxon>Noctuidae</taxon>
        <taxon>Amphipyrinae</taxon>
        <taxon>Spodoptera</taxon>
    </lineage>
</organism>